<proteinExistence type="predicted"/>
<protein>
    <submittedName>
        <fullName evidence="1">Uncharacterized protein</fullName>
    </submittedName>
</protein>
<dbReference type="EMBL" id="CP023778">
    <property type="protein sequence ID" value="ATL68499.1"/>
    <property type="molecule type" value="Genomic_DNA"/>
</dbReference>
<dbReference type="Proteomes" id="UP000221961">
    <property type="component" value="Chromosome"/>
</dbReference>
<dbReference type="KEGG" id="ntp:CRH09_22225"/>
<accession>A0A291RMK0</accession>
<organism evidence="1 2">
    <name type="scientific">Nocardia terpenica</name>
    <dbReference type="NCBI Taxonomy" id="455432"/>
    <lineage>
        <taxon>Bacteria</taxon>
        <taxon>Bacillati</taxon>
        <taxon>Actinomycetota</taxon>
        <taxon>Actinomycetes</taxon>
        <taxon>Mycobacteriales</taxon>
        <taxon>Nocardiaceae</taxon>
        <taxon>Nocardia</taxon>
    </lineage>
</organism>
<name>A0A291RMK0_9NOCA</name>
<evidence type="ECO:0000313" key="1">
    <source>
        <dbReference type="EMBL" id="ATL68499.1"/>
    </source>
</evidence>
<dbReference type="RefSeq" id="WP_098695581.1">
    <property type="nucleotide sequence ID" value="NZ_JAAFZG010000006.1"/>
</dbReference>
<reference evidence="1 2" key="1">
    <citation type="submission" date="2017-10" db="EMBL/GenBank/DDBJ databases">
        <title>Comparative genomics between pathogenic Norcardia.</title>
        <authorList>
            <person name="Zeng L."/>
        </authorList>
    </citation>
    <scope>NUCLEOTIDE SEQUENCE [LARGE SCALE GENOMIC DNA]</scope>
    <source>
        <strain evidence="1 2">NC_YFY_NT001</strain>
    </source>
</reference>
<dbReference type="Gene3D" id="1.20.1270.70">
    <property type="entry name" value="Designed single chain three-helix bundle"/>
    <property type="match status" value="1"/>
</dbReference>
<evidence type="ECO:0000313" key="2">
    <source>
        <dbReference type="Proteomes" id="UP000221961"/>
    </source>
</evidence>
<gene>
    <name evidence="1" type="ORF">CRH09_22225</name>
</gene>
<dbReference type="SUPFAM" id="SSF57997">
    <property type="entry name" value="Tropomyosin"/>
    <property type="match status" value="1"/>
</dbReference>
<sequence>MAALEADRSEGRSVLSAVHALSAKIDANQERNESEFAALHMRLGGLENRFDGLETRFDGLETKVDGLGTKVDTLEVKAEVQRNVTNALGQRTWEMSKKLDEHIAKCDATNERLFGEIAILRGGQRSLDESNAELKDLMLQVLDRGTRTEFGGE</sequence>
<dbReference type="AlphaFoldDB" id="A0A291RMK0"/>